<dbReference type="AlphaFoldDB" id="A0A3M7P838"/>
<dbReference type="Pfam" id="PF08499">
    <property type="entry name" value="PDEase_I_N"/>
    <property type="match status" value="1"/>
</dbReference>
<dbReference type="EMBL" id="REGN01012482">
    <property type="protein sequence ID" value="RMZ95256.1"/>
    <property type="molecule type" value="Genomic_DNA"/>
</dbReference>
<dbReference type="STRING" id="10195.A0A3M7P838"/>
<organism evidence="2 3">
    <name type="scientific">Brachionus plicatilis</name>
    <name type="common">Marine rotifer</name>
    <name type="synonym">Brachionus muelleri</name>
    <dbReference type="NCBI Taxonomy" id="10195"/>
    <lineage>
        <taxon>Eukaryota</taxon>
        <taxon>Metazoa</taxon>
        <taxon>Spiralia</taxon>
        <taxon>Gnathifera</taxon>
        <taxon>Rotifera</taxon>
        <taxon>Eurotatoria</taxon>
        <taxon>Monogononta</taxon>
        <taxon>Pseudotrocha</taxon>
        <taxon>Ploima</taxon>
        <taxon>Brachionidae</taxon>
        <taxon>Brachionus</taxon>
    </lineage>
</organism>
<reference evidence="2 3" key="1">
    <citation type="journal article" date="2018" name="Sci. Rep.">
        <title>Genomic signatures of local adaptation to the degree of environmental predictability in rotifers.</title>
        <authorList>
            <person name="Franch-Gras L."/>
            <person name="Hahn C."/>
            <person name="Garcia-Roger E.M."/>
            <person name="Carmona M.J."/>
            <person name="Serra M."/>
            <person name="Gomez A."/>
        </authorList>
    </citation>
    <scope>NUCLEOTIDE SEQUENCE [LARGE SCALE GENOMIC DNA]</scope>
    <source>
        <strain evidence="2">HYR1</strain>
    </source>
</reference>
<dbReference type="OrthoDB" id="189220at2759"/>
<evidence type="ECO:0000259" key="1">
    <source>
        <dbReference type="Pfam" id="PF08499"/>
    </source>
</evidence>
<evidence type="ECO:0000313" key="3">
    <source>
        <dbReference type="Proteomes" id="UP000276133"/>
    </source>
</evidence>
<dbReference type="Proteomes" id="UP000276133">
    <property type="component" value="Unassembled WGS sequence"/>
</dbReference>
<gene>
    <name evidence="2" type="ORF">BpHYR1_018190</name>
</gene>
<comment type="caution">
    <text evidence="2">The sequence shown here is derived from an EMBL/GenBank/DDBJ whole genome shotgun (WGS) entry which is preliminary data.</text>
</comment>
<keyword evidence="2" id="KW-0378">Hydrolase</keyword>
<dbReference type="EC" id="3.1.4.17" evidence="2"/>
<dbReference type="InterPro" id="IPR013706">
    <property type="entry name" value="PDE1_N"/>
</dbReference>
<accession>A0A3M7P838</accession>
<dbReference type="GO" id="GO:0004114">
    <property type="term" value="F:3',5'-cyclic-nucleotide phosphodiesterase activity"/>
    <property type="evidence" value="ECO:0007669"/>
    <property type="project" value="UniProtKB-EC"/>
</dbReference>
<name>A0A3M7P838_BRAPC</name>
<protein>
    <submittedName>
        <fullName evidence="2">Calcium calmodulin-dependent 3-5-cyclic nucleotide phosphodiesterase 1A-like isoform X3</fullName>
        <ecNumber evidence="2">3.1.4.17</ecNumber>
    </submittedName>
</protein>
<feature type="domain" description="PDE1 N-terminal" evidence="1">
    <location>
        <begin position="126"/>
        <end position="185"/>
    </location>
</feature>
<proteinExistence type="predicted"/>
<sequence length="304" mass="35530">MPSSSRRKKFLYFWTNLKLISTFVEPFNIFPILGSPRNKEKLNDNNQLSSHNYSDLSNFETLPLVDHIDSIKCSITRLAKIKDALGESSQDFFSLISKKDLKKNVEYFLQVLENVLLDERKQVSLRLMSEDDVLSEVEPDAVPNEVRNWLSMTFTRSVSNMKKKAEDKPKFKSVAQAIRAGIMVDSRQLYLGKNIFRFCKRWNLDTKIKHVVYPNFQTCYDRMKASLTCKKKQISKNFSWIFIYSLLITTTKDMDKFKKSKAFFYKSLSEVISSHKCSVSKFKHVLFGCIAFQKYLNKKKACIY</sequence>
<evidence type="ECO:0000313" key="2">
    <source>
        <dbReference type="EMBL" id="RMZ95256.1"/>
    </source>
</evidence>
<keyword evidence="3" id="KW-1185">Reference proteome</keyword>